<dbReference type="InterPro" id="IPR010934">
    <property type="entry name" value="NADH_DH_su5_C"/>
</dbReference>
<evidence type="ECO:0000256" key="7">
    <source>
        <dbReference type="ARBA" id="ARBA00022692"/>
    </source>
</evidence>
<feature type="transmembrane region" description="Helical" evidence="17">
    <location>
        <begin position="141"/>
        <end position="162"/>
    </location>
</feature>
<evidence type="ECO:0000256" key="4">
    <source>
        <dbReference type="ARBA" id="ARBA00021096"/>
    </source>
</evidence>
<evidence type="ECO:0000259" key="19">
    <source>
        <dbReference type="Pfam" id="PF00662"/>
    </source>
</evidence>
<comment type="function">
    <text evidence="17">Core subunit of the mitochondrial membrane respiratory chain NADH dehydrogenase (Complex I) which catalyzes electron transfer from NADH through the respiratory chain, using ubiquinone as an electron acceptor. Essential for the catalytic activity and assembly of complex I.</text>
</comment>
<keyword evidence="7 17" id="KW-0812">Transmembrane</keyword>
<keyword evidence="15 17" id="KW-0472">Membrane</keyword>
<evidence type="ECO:0000256" key="17">
    <source>
        <dbReference type="RuleBase" id="RU003404"/>
    </source>
</evidence>
<dbReference type="InterPro" id="IPR001750">
    <property type="entry name" value="ND/Mrp_TM"/>
</dbReference>
<evidence type="ECO:0000256" key="1">
    <source>
        <dbReference type="ARBA" id="ARBA00003257"/>
    </source>
</evidence>
<name>A0A6M3RPY9_9CRUS</name>
<evidence type="ECO:0000256" key="6">
    <source>
        <dbReference type="ARBA" id="ARBA00022660"/>
    </source>
</evidence>
<evidence type="ECO:0000256" key="11">
    <source>
        <dbReference type="ARBA" id="ARBA00022989"/>
    </source>
</evidence>
<feature type="transmembrane region" description="Helical" evidence="17">
    <location>
        <begin position="373"/>
        <end position="396"/>
    </location>
</feature>
<feature type="transmembrane region" description="Helical" evidence="17">
    <location>
        <begin position="240"/>
        <end position="260"/>
    </location>
</feature>
<evidence type="ECO:0000256" key="12">
    <source>
        <dbReference type="ARBA" id="ARBA00023027"/>
    </source>
</evidence>
<evidence type="ECO:0000256" key="15">
    <source>
        <dbReference type="ARBA" id="ARBA00023136"/>
    </source>
</evidence>
<evidence type="ECO:0000256" key="2">
    <source>
        <dbReference type="ARBA" id="ARBA00004448"/>
    </source>
</evidence>
<proteinExistence type="inferred from homology"/>
<accession>A0A6M3RPY9</accession>
<evidence type="ECO:0000256" key="16">
    <source>
        <dbReference type="ARBA" id="ARBA00049551"/>
    </source>
</evidence>
<keyword evidence="11 17" id="KW-1133">Transmembrane helix</keyword>
<comment type="similarity">
    <text evidence="17">Belongs to the complex I subunit 5 family.</text>
</comment>
<keyword evidence="14 17" id="KW-0496">Mitochondrion</keyword>
<feature type="transmembrane region" description="Helical" evidence="17">
    <location>
        <begin position="334"/>
        <end position="353"/>
    </location>
</feature>
<evidence type="ECO:0000259" key="18">
    <source>
        <dbReference type="Pfam" id="PF00361"/>
    </source>
</evidence>
<comment type="catalytic activity">
    <reaction evidence="16 17">
        <text>a ubiquinone + NADH + 5 H(+)(in) = a ubiquinol + NAD(+) + 4 H(+)(out)</text>
        <dbReference type="Rhea" id="RHEA:29091"/>
        <dbReference type="Rhea" id="RHEA-COMP:9565"/>
        <dbReference type="Rhea" id="RHEA-COMP:9566"/>
        <dbReference type="ChEBI" id="CHEBI:15378"/>
        <dbReference type="ChEBI" id="CHEBI:16389"/>
        <dbReference type="ChEBI" id="CHEBI:17976"/>
        <dbReference type="ChEBI" id="CHEBI:57540"/>
        <dbReference type="ChEBI" id="CHEBI:57945"/>
        <dbReference type="EC" id="7.1.1.2"/>
    </reaction>
</comment>
<evidence type="ECO:0000256" key="8">
    <source>
        <dbReference type="ARBA" id="ARBA00022792"/>
    </source>
</evidence>
<dbReference type="EMBL" id="MN840593">
    <property type="protein sequence ID" value="QJD22450.1"/>
    <property type="molecule type" value="Genomic_DNA"/>
</dbReference>
<evidence type="ECO:0000259" key="20">
    <source>
        <dbReference type="Pfam" id="PF06455"/>
    </source>
</evidence>
<feature type="transmembrane region" description="Helical" evidence="17">
    <location>
        <begin position="551"/>
        <end position="567"/>
    </location>
</feature>
<feature type="transmembrane region" description="Helical" evidence="17">
    <location>
        <begin position="453"/>
        <end position="473"/>
    </location>
</feature>
<evidence type="ECO:0000256" key="14">
    <source>
        <dbReference type="ARBA" id="ARBA00023128"/>
    </source>
</evidence>
<evidence type="ECO:0000256" key="9">
    <source>
        <dbReference type="ARBA" id="ARBA00022967"/>
    </source>
</evidence>
<feature type="transmembrane region" description="Helical" evidence="17">
    <location>
        <begin position="49"/>
        <end position="74"/>
    </location>
</feature>
<feature type="transmembrane region" description="Helical" evidence="17">
    <location>
        <begin position="291"/>
        <end position="313"/>
    </location>
</feature>
<evidence type="ECO:0000256" key="10">
    <source>
        <dbReference type="ARBA" id="ARBA00022982"/>
    </source>
</evidence>
<feature type="domain" description="NADH:quinone oxidoreductase/Mrp antiporter transmembrane" evidence="18">
    <location>
        <begin position="106"/>
        <end position="382"/>
    </location>
</feature>
<dbReference type="PRINTS" id="PR01434">
    <property type="entry name" value="NADHDHGNASE5"/>
</dbReference>
<organism evidence="21">
    <name type="scientific">Haustorioides koreanus</name>
    <dbReference type="NCBI Taxonomy" id="2729224"/>
    <lineage>
        <taxon>Eukaryota</taxon>
        <taxon>Metazoa</taxon>
        <taxon>Ecdysozoa</taxon>
        <taxon>Arthropoda</taxon>
        <taxon>Crustacea</taxon>
        <taxon>Multicrustacea</taxon>
        <taxon>Malacostraca</taxon>
        <taxon>Eumalacostraca</taxon>
        <taxon>Peracarida</taxon>
        <taxon>Amphipoda</taxon>
        <taxon>Senticaudata</taxon>
        <taxon>Talitrida</taxon>
        <taxon>Hyaloidea</taxon>
        <taxon>Dogielinotidae</taxon>
        <taxon>Dogielinotinae</taxon>
        <taxon>Haustorioides</taxon>
    </lineage>
</organism>
<comment type="function">
    <text evidence="1">Core subunit of the mitochondrial membrane respiratory chain NADH dehydrogenase (Complex I) that is believed to belong to the minimal assembly required for catalysis. Complex I functions in the transfer of electrons from NADH to the respiratory chain. The immediate electron acceptor for the enzyme is believed to be ubiquinone.</text>
</comment>
<evidence type="ECO:0000256" key="5">
    <source>
        <dbReference type="ARBA" id="ARBA00022448"/>
    </source>
</evidence>
<protein>
    <recommendedName>
        <fullName evidence="4 17">NADH-ubiquinone oxidoreductase chain 5</fullName>
        <ecNumber evidence="3 17">7.1.1.2</ecNumber>
    </recommendedName>
</protein>
<dbReference type="GO" id="GO:0015990">
    <property type="term" value="P:electron transport coupled proton transport"/>
    <property type="evidence" value="ECO:0007669"/>
    <property type="project" value="TreeGrafter"/>
</dbReference>
<feature type="transmembrane region" description="Helical" evidence="17">
    <location>
        <begin position="86"/>
        <end position="105"/>
    </location>
</feature>
<dbReference type="AlphaFoldDB" id="A0A6M3RPY9"/>
<dbReference type="InterPro" id="IPR003945">
    <property type="entry name" value="NU5C-like"/>
</dbReference>
<dbReference type="GO" id="GO:0008137">
    <property type="term" value="F:NADH dehydrogenase (ubiquinone) activity"/>
    <property type="evidence" value="ECO:0007669"/>
    <property type="project" value="UniProtKB-EC"/>
</dbReference>
<dbReference type="PANTHER" id="PTHR42829">
    <property type="entry name" value="NADH-UBIQUINONE OXIDOREDUCTASE CHAIN 5"/>
    <property type="match status" value="1"/>
</dbReference>
<keyword evidence="8" id="KW-0999">Mitochondrion inner membrane</keyword>
<keyword evidence="5 17" id="KW-0813">Transport</keyword>
<keyword evidence="9" id="KW-1278">Translocase</keyword>
<dbReference type="Pfam" id="PF00361">
    <property type="entry name" value="Proton_antipo_M"/>
    <property type="match status" value="1"/>
</dbReference>
<sequence length="568" mass="63393">MSKNIYSTLFWVLLQTSLVSFLMACWLVYNSTSVFVEWQLFNINSTSFVMSMIFDWMSLMFLSTVFLVSGSICAFSAHYMKEEKNFIRFMLLLLSFVASMVLLIISPNMVSILLGWDGLGLTSYALVIYYQNESSASAGMLTVLSNRIGDVCILISIALMMYKSHWNFIFWGPLSDQALLFFVVLAAMTKSAQIPFSAWLPAAMAAPTPVSSLVHSSTLVTAGVYLLIRFSPILEGSSLLKMLLVFSVGTLFMSGWSANFEPDMKKIIALSTLSQLGLMMMVLSLGMSSLAFFHLISHAMFKSTLFMCAGVIIHMSDSTQDSRKMSTLSLSSPFLMLVFSLCNLALLGFPFLSGFYSKDILLELTFSSVFNQLVAALLIVATGFTVSYSLRIMFLAMNKLNTLKPCSSLSDTDEDTVKGVLILSFMSITLGFIFSWVYSWSVSLIVLPHLSKYYVLMVFLFSAVIFFSLTTPFKNSLLSLSKSLALPALTKMWFLPFLSTKKISLLSNKTSFLMAKSMDSGWSEMLGPQGLYNYSMKMSAINQQAQMSPMVKSYLLTFILAFWLFLLI</sequence>
<evidence type="ECO:0000256" key="3">
    <source>
        <dbReference type="ARBA" id="ARBA00012944"/>
    </source>
</evidence>
<feature type="domain" description="NADH dehydrogenase subunit 5 C-terminal" evidence="20">
    <location>
        <begin position="388"/>
        <end position="567"/>
    </location>
</feature>
<feature type="transmembrane region" description="Helical" evidence="17">
    <location>
        <begin position="417"/>
        <end position="441"/>
    </location>
</feature>
<keyword evidence="10" id="KW-0249">Electron transport</keyword>
<feature type="transmembrane region" description="Helical" evidence="17">
    <location>
        <begin position="9"/>
        <end position="29"/>
    </location>
</feature>
<dbReference type="Pfam" id="PF00662">
    <property type="entry name" value="Proton_antipo_N"/>
    <property type="match status" value="1"/>
</dbReference>
<comment type="subcellular location">
    <subcellularLocation>
        <location evidence="2">Mitochondrion inner membrane</location>
        <topology evidence="2">Multi-pass membrane protein</topology>
    </subcellularLocation>
</comment>
<keyword evidence="12 17" id="KW-0520">NAD</keyword>
<keyword evidence="6" id="KW-0679">Respiratory chain</keyword>
<keyword evidence="13 17" id="KW-0830">Ubiquinone</keyword>
<evidence type="ECO:0000313" key="21">
    <source>
        <dbReference type="EMBL" id="QJD22450.1"/>
    </source>
</evidence>
<dbReference type="EC" id="7.1.1.2" evidence="3 17"/>
<feature type="transmembrane region" description="Helical" evidence="17">
    <location>
        <begin position="111"/>
        <end position="129"/>
    </location>
</feature>
<dbReference type="GO" id="GO:0003954">
    <property type="term" value="F:NADH dehydrogenase activity"/>
    <property type="evidence" value="ECO:0007669"/>
    <property type="project" value="TreeGrafter"/>
</dbReference>
<reference evidence="21" key="1">
    <citation type="journal article" date="2020" name="Mitochondrial DNA Part B Resour">
        <title>The complete mitochondrial genome of Haustorioides koreanus Jo, 1988 (Crustacea: Amphipoda: Dogielinotidae).</title>
        <authorList>
            <person name="Lee S.-H."/>
            <person name="Lee S.-H."/>
            <person name="Lim B.-J."/>
            <person name="Back J."/>
            <person name="Sin E."/>
            <person name="Shin M.-H."/>
        </authorList>
    </citation>
    <scope>NUCLEOTIDE SEQUENCE</scope>
</reference>
<gene>
    <name evidence="21" type="primary">ND5</name>
</gene>
<dbReference type="InterPro" id="IPR001516">
    <property type="entry name" value="Proton_antipo_N"/>
</dbReference>
<evidence type="ECO:0000256" key="13">
    <source>
        <dbReference type="ARBA" id="ARBA00023075"/>
    </source>
</evidence>
<feature type="domain" description="NADH-Ubiquinone oxidoreductase (complex I) chain 5 N-terminal" evidence="19">
    <location>
        <begin position="41"/>
        <end position="90"/>
    </location>
</feature>
<dbReference type="Pfam" id="PF06455">
    <property type="entry name" value="NADH5_C"/>
    <property type="match status" value="1"/>
</dbReference>
<dbReference type="GO" id="GO:0042773">
    <property type="term" value="P:ATP synthesis coupled electron transport"/>
    <property type="evidence" value="ECO:0007669"/>
    <property type="project" value="InterPro"/>
</dbReference>
<feature type="transmembrane region" description="Helical" evidence="17">
    <location>
        <begin position="267"/>
        <end position="285"/>
    </location>
</feature>
<dbReference type="PROSITE" id="PS51257">
    <property type="entry name" value="PROKAR_LIPOPROTEIN"/>
    <property type="match status" value="1"/>
</dbReference>
<dbReference type="GO" id="GO:0005743">
    <property type="term" value="C:mitochondrial inner membrane"/>
    <property type="evidence" value="ECO:0007669"/>
    <property type="project" value="UniProtKB-SubCell"/>
</dbReference>
<dbReference type="PANTHER" id="PTHR42829:SF2">
    <property type="entry name" value="NADH-UBIQUINONE OXIDOREDUCTASE CHAIN 5"/>
    <property type="match status" value="1"/>
</dbReference>
<feature type="transmembrane region" description="Helical" evidence="17">
    <location>
        <begin position="199"/>
        <end position="228"/>
    </location>
</feature>
<geneLocation type="mitochondrion" evidence="21"/>